<protein>
    <submittedName>
        <fullName evidence="4">AAA family ATPase</fullName>
    </submittedName>
</protein>
<feature type="compositionally biased region" description="Basic and acidic residues" evidence="2">
    <location>
        <begin position="300"/>
        <end position="312"/>
    </location>
</feature>
<accession>A0A848KXK8</accession>
<feature type="domain" description="Endonuclease GajA/Old nuclease/RecF-like AAA" evidence="3">
    <location>
        <begin position="1"/>
        <end position="59"/>
    </location>
</feature>
<gene>
    <name evidence="4" type="ORF">HH308_08120</name>
</gene>
<evidence type="ECO:0000256" key="2">
    <source>
        <dbReference type="SAM" id="MobiDB-lite"/>
    </source>
</evidence>
<keyword evidence="1" id="KW-0175">Coiled coil</keyword>
<dbReference type="AlphaFoldDB" id="A0A848KXK8"/>
<evidence type="ECO:0000313" key="4">
    <source>
        <dbReference type="EMBL" id="NMO01183.1"/>
    </source>
</evidence>
<feature type="coiled-coil region" evidence="1">
    <location>
        <begin position="561"/>
        <end position="654"/>
    </location>
</feature>
<reference evidence="4 5" key="1">
    <citation type="submission" date="2020-04" db="EMBL/GenBank/DDBJ databases">
        <title>Gordonia sp. nov. TBRC 11910.</title>
        <authorList>
            <person name="Suriyachadkun C."/>
        </authorList>
    </citation>
    <scope>NUCLEOTIDE SEQUENCE [LARGE SCALE GENOMIC DNA]</scope>
    <source>
        <strain evidence="4 5">TBRC 11910</strain>
    </source>
</reference>
<dbReference type="EMBL" id="JABBNB010000006">
    <property type="protein sequence ID" value="NMO01183.1"/>
    <property type="molecule type" value="Genomic_DNA"/>
</dbReference>
<dbReference type="Pfam" id="PF13175">
    <property type="entry name" value="AAA_15"/>
    <property type="match status" value="1"/>
</dbReference>
<dbReference type="Gene3D" id="3.40.50.300">
    <property type="entry name" value="P-loop containing nucleotide triphosphate hydrolases"/>
    <property type="match status" value="2"/>
</dbReference>
<evidence type="ECO:0000313" key="5">
    <source>
        <dbReference type="Proteomes" id="UP000550729"/>
    </source>
</evidence>
<organism evidence="4 5">
    <name type="scientific">Gordonia asplenii</name>
    <dbReference type="NCBI Taxonomy" id="2725283"/>
    <lineage>
        <taxon>Bacteria</taxon>
        <taxon>Bacillati</taxon>
        <taxon>Actinomycetota</taxon>
        <taxon>Actinomycetes</taxon>
        <taxon>Mycobacteriales</taxon>
        <taxon>Gordoniaceae</taxon>
        <taxon>Gordonia</taxon>
    </lineage>
</organism>
<dbReference type="InterPro" id="IPR041685">
    <property type="entry name" value="AAA_GajA/Old/RecF-like"/>
</dbReference>
<keyword evidence="5" id="KW-1185">Reference proteome</keyword>
<dbReference type="InterPro" id="IPR027417">
    <property type="entry name" value="P-loop_NTPase"/>
</dbReference>
<sequence>MKLHRLRLKNFRGIAEREVEFADAGVTVVAGRNEAGKSSMVEALDTLLEVRASSKSAAVKALSPSGQDVGTEVEAEISSGGWHFTYFKRFNRSVATELTVHAPEPEQHTGRDAEARAAELLSGTMDLALFRAVRLMQSDDPELVAATGSAALTKALDRAVGAAEVADGDAEELLAAVTAEYCRYFTEKAGRPTGELAAAQQRVAAAHEDYAARARGIEAVARDAEALEAALSRKVELARTAELRRVDAARVDDRLAAAEAALVAYESAQKSLQLAAATAALAERDVDDRVSRRSRLTSLRQRESDAVHRRDTSTTNADAAASAAVAAEVELAAARAEADAQLAAATQSRQRQLDEARKALADNNVDSAVLAGARKLARDLATDTARWEAAAASFSVEALGDRVVTVDGRPVTDAQFRTGAGESVVEVDGVARVTITAGADTEELARTVESLSAQAADVCATHRLATLDDAQARADERAELTRRIARLTGELEAPGPVEGAAAVAAAERRVAAQRSAERENRAAAQTSAAELHRINVDVDELCGQIASADTELTDEQAHLTQEEARRAKAVAQRAVAAARAELEVLAVADLERQRATLRDELAKLDRQIAATEREIVTTSTRIEVCRTDNRLDELNDAAAELADAEHALSRVTERAAAAQLLFVTLRAKRQESHARYADPFRTRLEELSAPLFGAGVRFAVDDDLTITSRTVDGVTVPYESLSGGAREQLGLVARLACAMLVDEADGVPVIIDDALGNSDTARTETMADVLTQAGKHSQVIVLTCVPERYAHVDAASKVAV</sequence>
<dbReference type="SUPFAM" id="SSF52540">
    <property type="entry name" value="P-loop containing nucleoside triphosphate hydrolases"/>
    <property type="match status" value="1"/>
</dbReference>
<dbReference type="PANTHER" id="PTHR41259">
    <property type="entry name" value="DOUBLE-STRAND BREAK REPAIR RAD50 ATPASE, PUTATIVE-RELATED"/>
    <property type="match status" value="1"/>
</dbReference>
<comment type="caution">
    <text evidence="4">The sequence shown here is derived from an EMBL/GenBank/DDBJ whole genome shotgun (WGS) entry which is preliminary data.</text>
</comment>
<evidence type="ECO:0000259" key="3">
    <source>
        <dbReference type="Pfam" id="PF13175"/>
    </source>
</evidence>
<proteinExistence type="predicted"/>
<dbReference type="Proteomes" id="UP000550729">
    <property type="component" value="Unassembled WGS sequence"/>
</dbReference>
<dbReference type="PANTHER" id="PTHR41259:SF1">
    <property type="entry name" value="DOUBLE-STRAND BREAK REPAIR RAD50 ATPASE, PUTATIVE-RELATED"/>
    <property type="match status" value="1"/>
</dbReference>
<name>A0A848KXK8_9ACTN</name>
<feature type="region of interest" description="Disordered" evidence="2">
    <location>
        <begin position="292"/>
        <end position="317"/>
    </location>
</feature>
<evidence type="ECO:0000256" key="1">
    <source>
        <dbReference type="SAM" id="Coils"/>
    </source>
</evidence>
<dbReference type="RefSeq" id="WP_170193673.1">
    <property type="nucleotide sequence ID" value="NZ_JABBNB010000006.1"/>
</dbReference>